<evidence type="ECO:0000313" key="3">
    <source>
        <dbReference type="Proteomes" id="UP001180842"/>
    </source>
</evidence>
<sequence length="106" mass="11765">MDALHDAVINLLVVLIGLLASFLSVKVNAYLKAKGIKDQLQSKQNYVKIVVNAMQQIYQEADGNKKLQEAKAQLVAFFNANKIPFTLKELDMLIEAAVKGMKEGMK</sequence>
<organism evidence="2 3">
    <name type="scientific">Enterococcus pseudoavium</name>
    <dbReference type="NCBI Taxonomy" id="44007"/>
    <lineage>
        <taxon>Bacteria</taxon>
        <taxon>Bacillati</taxon>
        <taxon>Bacillota</taxon>
        <taxon>Bacilli</taxon>
        <taxon>Lactobacillales</taxon>
        <taxon>Enterococcaceae</taxon>
        <taxon>Enterococcus</taxon>
    </lineage>
</organism>
<dbReference type="RefSeq" id="WP_311797311.1">
    <property type="nucleotide sequence ID" value="NZ_JARQAI010000019.1"/>
</dbReference>
<gene>
    <name evidence="2" type="ORF">P7H00_11275</name>
</gene>
<keyword evidence="1" id="KW-0472">Membrane</keyword>
<accession>A0AAE4I1Z3</accession>
<comment type="caution">
    <text evidence="2">The sequence shown here is derived from an EMBL/GenBank/DDBJ whole genome shotgun (WGS) entry which is preliminary data.</text>
</comment>
<dbReference type="InterPro" id="IPR010026">
    <property type="entry name" value="Phage_holin_LL-H"/>
</dbReference>
<dbReference type="EMBL" id="JARQAI010000019">
    <property type="protein sequence ID" value="MDT2737691.1"/>
    <property type="molecule type" value="Genomic_DNA"/>
</dbReference>
<evidence type="ECO:0000313" key="2">
    <source>
        <dbReference type="EMBL" id="MDT2737691.1"/>
    </source>
</evidence>
<keyword evidence="1" id="KW-0812">Transmembrane</keyword>
<reference evidence="2" key="1">
    <citation type="submission" date="2023-03" db="EMBL/GenBank/DDBJ databases">
        <authorList>
            <person name="Shen W."/>
            <person name="Cai J."/>
        </authorList>
    </citation>
    <scope>NUCLEOTIDE SEQUENCE</scope>
    <source>
        <strain evidence="2">P69-2</strain>
    </source>
</reference>
<dbReference type="AlphaFoldDB" id="A0AAE4I1Z3"/>
<name>A0AAE4I1Z3_9ENTE</name>
<keyword evidence="1" id="KW-1133">Transmembrane helix</keyword>
<dbReference type="Pfam" id="PF09682">
    <property type="entry name" value="Phage_holin_6_1"/>
    <property type="match status" value="1"/>
</dbReference>
<feature type="transmembrane region" description="Helical" evidence="1">
    <location>
        <begin position="12"/>
        <end position="31"/>
    </location>
</feature>
<evidence type="ECO:0000256" key="1">
    <source>
        <dbReference type="SAM" id="Phobius"/>
    </source>
</evidence>
<protein>
    <submittedName>
        <fullName evidence="2">Phage holin, LLH family</fullName>
    </submittedName>
</protein>
<proteinExistence type="predicted"/>
<dbReference type="Proteomes" id="UP001180842">
    <property type="component" value="Unassembled WGS sequence"/>
</dbReference>